<accession>A0ABV5GSW4</accession>
<organism evidence="1 2">
    <name type="scientific">Flavobacterium jumunjinense</name>
    <dbReference type="NCBI Taxonomy" id="998845"/>
    <lineage>
        <taxon>Bacteria</taxon>
        <taxon>Pseudomonadati</taxon>
        <taxon>Bacteroidota</taxon>
        <taxon>Flavobacteriia</taxon>
        <taxon>Flavobacteriales</taxon>
        <taxon>Flavobacteriaceae</taxon>
        <taxon>Flavobacterium</taxon>
    </lineage>
</organism>
<dbReference type="RefSeq" id="WP_236456362.1">
    <property type="nucleotide sequence ID" value="NZ_CBCSGE010000014.1"/>
</dbReference>
<gene>
    <name evidence="1" type="ORF">ACFFVF_18405</name>
</gene>
<dbReference type="Proteomes" id="UP001589607">
    <property type="component" value="Unassembled WGS sequence"/>
</dbReference>
<name>A0ABV5GSW4_9FLAO</name>
<protein>
    <submittedName>
        <fullName evidence="1">Uncharacterized protein</fullName>
    </submittedName>
</protein>
<keyword evidence="2" id="KW-1185">Reference proteome</keyword>
<proteinExistence type="predicted"/>
<sequence length="139" mass="16322">MKTLKMSIKSDEGKVIGFKIDREVIEGLYITFDILKVIDNYANFKIKYEDVEDGEIATKICKKKNIIILNIKLDNDNHVQYLIDKNMCIKELFELPDNEIPYFFKNKIKESFDMYKQNISSKLITLNTKANDIYYSISS</sequence>
<comment type="caution">
    <text evidence="1">The sequence shown here is derived from an EMBL/GenBank/DDBJ whole genome shotgun (WGS) entry which is preliminary data.</text>
</comment>
<evidence type="ECO:0000313" key="1">
    <source>
        <dbReference type="EMBL" id="MFB9098482.1"/>
    </source>
</evidence>
<reference evidence="1 2" key="1">
    <citation type="submission" date="2024-09" db="EMBL/GenBank/DDBJ databases">
        <authorList>
            <person name="Sun Q."/>
            <person name="Mori K."/>
        </authorList>
    </citation>
    <scope>NUCLEOTIDE SEQUENCE [LARGE SCALE GENOMIC DNA]</scope>
    <source>
        <strain evidence="1 2">CECT 7955</strain>
    </source>
</reference>
<dbReference type="EMBL" id="JBHMEY010000089">
    <property type="protein sequence ID" value="MFB9098482.1"/>
    <property type="molecule type" value="Genomic_DNA"/>
</dbReference>
<evidence type="ECO:0000313" key="2">
    <source>
        <dbReference type="Proteomes" id="UP001589607"/>
    </source>
</evidence>